<protein>
    <recommendedName>
        <fullName evidence="3">CYTH domain-containing protein</fullName>
    </recommendedName>
</protein>
<dbReference type="Gene3D" id="2.40.320.10">
    <property type="entry name" value="Hypothetical Protein Pfu-838710-001"/>
    <property type="match status" value="1"/>
</dbReference>
<dbReference type="Proteomes" id="UP000886786">
    <property type="component" value="Unassembled WGS sequence"/>
</dbReference>
<dbReference type="AlphaFoldDB" id="A0A9D1CYU4"/>
<proteinExistence type="predicted"/>
<sequence>MKEYEYSFKVKSIDPYIKYCEENGYTKEEETTQNRTLYRNVNKTMARITSKTKNGKTKTVLDFKDDNQADVVLKVSRETIPLEVTPENEKAVDSILDMLEYTKDKTLIRTRMVYKKRNVIFEIDKYDAPEVMFVVAIEGEKEDVDRTYAIVKEKINNEIEEN</sequence>
<evidence type="ECO:0000313" key="1">
    <source>
        <dbReference type="EMBL" id="HIQ91097.1"/>
    </source>
</evidence>
<evidence type="ECO:0000313" key="2">
    <source>
        <dbReference type="Proteomes" id="UP000886786"/>
    </source>
</evidence>
<accession>A0A9D1CYU4</accession>
<dbReference type="EMBL" id="DVFV01000098">
    <property type="protein sequence ID" value="HIQ91097.1"/>
    <property type="molecule type" value="Genomic_DNA"/>
</dbReference>
<name>A0A9D1CYU4_9FIRM</name>
<comment type="caution">
    <text evidence="1">The sequence shown here is derived from an EMBL/GenBank/DDBJ whole genome shotgun (WGS) entry which is preliminary data.</text>
</comment>
<reference evidence="1" key="1">
    <citation type="submission" date="2020-10" db="EMBL/GenBank/DDBJ databases">
        <authorList>
            <person name="Gilroy R."/>
        </authorList>
    </citation>
    <scope>NUCLEOTIDE SEQUENCE</scope>
    <source>
        <strain evidence="1">CHK147-3167</strain>
    </source>
</reference>
<organism evidence="1 2">
    <name type="scientific">Candidatus Coprosoma intestinipullorum</name>
    <dbReference type="NCBI Taxonomy" id="2840752"/>
    <lineage>
        <taxon>Bacteria</taxon>
        <taxon>Bacillati</taxon>
        <taxon>Bacillota</taxon>
        <taxon>Bacillota incertae sedis</taxon>
        <taxon>Candidatus Coprosoma</taxon>
    </lineage>
</organism>
<evidence type="ECO:0008006" key="3">
    <source>
        <dbReference type="Google" id="ProtNLM"/>
    </source>
</evidence>
<gene>
    <name evidence="1" type="ORF">IAB27_05700</name>
</gene>
<reference evidence="1" key="2">
    <citation type="journal article" date="2021" name="PeerJ">
        <title>Extensive microbial diversity within the chicken gut microbiome revealed by metagenomics and culture.</title>
        <authorList>
            <person name="Gilroy R."/>
            <person name="Ravi A."/>
            <person name="Getino M."/>
            <person name="Pursley I."/>
            <person name="Horton D.L."/>
            <person name="Alikhan N.F."/>
            <person name="Baker D."/>
            <person name="Gharbi K."/>
            <person name="Hall N."/>
            <person name="Watson M."/>
            <person name="Adriaenssens E.M."/>
            <person name="Foster-Nyarko E."/>
            <person name="Jarju S."/>
            <person name="Secka A."/>
            <person name="Antonio M."/>
            <person name="Oren A."/>
            <person name="Chaudhuri R.R."/>
            <person name="La Ragione R."/>
            <person name="Hildebrand F."/>
            <person name="Pallen M.J."/>
        </authorList>
    </citation>
    <scope>NUCLEOTIDE SEQUENCE</scope>
    <source>
        <strain evidence="1">CHK147-3167</strain>
    </source>
</reference>